<dbReference type="GO" id="GO:0005524">
    <property type="term" value="F:ATP binding"/>
    <property type="evidence" value="ECO:0007669"/>
    <property type="project" value="UniProtKB-UniRule"/>
</dbReference>
<comment type="catalytic activity">
    <reaction evidence="13 15">
        <text>riboflavin + ATP = FMN + ADP + H(+)</text>
        <dbReference type="Rhea" id="RHEA:14357"/>
        <dbReference type="ChEBI" id="CHEBI:15378"/>
        <dbReference type="ChEBI" id="CHEBI:30616"/>
        <dbReference type="ChEBI" id="CHEBI:57986"/>
        <dbReference type="ChEBI" id="CHEBI:58210"/>
        <dbReference type="ChEBI" id="CHEBI:456216"/>
        <dbReference type="EC" id="2.7.1.26"/>
    </reaction>
</comment>
<reference evidence="17 18" key="1">
    <citation type="submission" date="2015-07" db="EMBL/GenBank/DDBJ databases">
        <authorList>
            <person name="Noorani M."/>
        </authorList>
    </citation>
    <scope>NUCLEOTIDE SEQUENCE [LARGE SCALE GENOMIC DNA]</scope>
    <source>
        <strain evidence="17 18">CECT 7802</strain>
    </source>
</reference>
<sequence length="314" mass="33425">MRIFRDHNDIPADARGASAAIGNFDGVHLGHRSVLDLARRDDTPLAVVTFEPHPREVFAPDAPPFRLMSPAARANRLAKLGVDLLFELPFDTIAPLTAEAFMSDVLANGLGLTHVVTGADFKFGKGRAGDVGVLRSGGARLGFDVSVAALLGDTSPVSSTAIRTALTDGRPRDAAAMLGHWHRIEGPVLHGEKRGRELGYPTANMGLDGLHLPKLGVYAVLVDVLEGPDAGTYHGVASLGVRPMFGENTPNIETFLFDFEGDLYGKQISVALIDFLRPEMTFDGLPGLIAQMDGDSARARDILTALPDPVPVHG</sequence>
<evidence type="ECO:0000256" key="8">
    <source>
        <dbReference type="ARBA" id="ARBA00022741"/>
    </source>
</evidence>
<evidence type="ECO:0000313" key="18">
    <source>
        <dbReference type="Proteomes" id="UP000049222"/>
    </source>
</evidence>
<dbReference type="PANTHER" id="PTHR22749:SF6">
    <property type="entry name" value="RIBOFLAVIN KINASE"/>
    <property type="match status" value="1"/>
</dbReference>
<evidence type="ECO:0000256" key="11">
    <source>
        <dbReference type="ARBA" id="ARBA00022840"/>
    </source>
</evidence>
<keyword evidence="18" id="KW-1185">Reference proteome</keyword>
<dbReference type="GO" id="GO:0009398">
    <property type="term" value="P:FMN biosynthetic process"/>
    <property type="evidence" value="ECO:0007669"/>
    <property type="project" value="UniProtKB-UniRule"/>
</dbReference>
<dbReference type="STRING" id="420998.JDO7802_00642"/>
<evidence type="ECO:0000259" key="16">
    <source>
        <dbReference type="SMART" id="SM00904"/>
    </source>
</evidence>
<keyword evidence="12" id="KW-0511">Multifunctional enzyme</keyword>
<dbReference type="RefSeq" id="WP_055082487.1">
    <property type="nucleotide sequence ID" value="NZ_CXSU01000005.1"/>
</dbReference>
<dbReference type="EMBL" id="CXSU01000005">
    <property type="protein sequence ID" value="CTQ48638.1"/>
    <property type="molecule type" value="Genomic_DNA"/>
</dbReference>
<dbReference type="NCBIfam" id="NF004160">
    <property type="entry name" value="PRK05627.1-3"/>
    <property type="match status" value="1"/>
</dbReference>
<dbReference type="SUPFAM" id="SSF52374">
    <property type="entry name" value="Nucleotidylyl transferase"/>
    <property type="match status" value="1"/>
</dbReference>
<dbReference type="Gene3D" id="2.40.30.30">
    <property type="entry name" value="Riboflavin kinase-like"/>
    <property type="match status" value="1"/>
</dbReference>
<dbReference type="EC" id="2.7.7.2" evidence="15"/>
<evidence type="ECO:0000256" key="5">
    <source>
        <dbReference type="ARBA" id="ARBA00022643"/>
    </source>
</evidence>
<dbReference type="GO" id="GO:0006747">
    <property type="term" value="P:FAD biosynthetic process"/>
    <property type="evidence" value="ECO:0007669"/>
    <property type="project" value="UniProtKB-UniRule"/>
</dbReference>
<comment type="similarity">
    <text evidence="15">Belongs to the ribF family.</text>
</comment>
<dbReference type="InterPro" id="IPR023465">
    <property type="entry name" value="Riboflavin_kinase_dom_sf"/>
</dbReference>
<dbReference type="GO" id="GO:0003919">
    <property type="term" value="F:FMN adenylyltransferase activity"/>
    <property type="evidence" value="ECO:0007669"/>
    <property type="project" value="UniProtKB-UniRule"/>
</dbReference>
<dbReference type="InterPro" id="IPR015865">
    <property type="entry name" value="Riboflavin_kinase_bac/euk"/>
</dbReference>
<keyword evidence="4 15" id="KW-0285">Flavoprotein</keyword>
<dbReference type="InterPro" id="IPR002606">
    <property type="entry name" value="Riboflavin_kinase_bac"/>
</dbReference>
<evidence type="ECO:0000256" key="4">
    <source>
        <dbReference type="ARBA" id="ARBA00022630"/>
    </source>
</evidence>
<evidence type="ECO:0000256" key="14">
    <source>
        <dbReference type="ARBA" id="ARBA00049494"/>
    </source>
</evidence>
<keyword evidence="9 15" id="KW-0418">Kinase</keyword>
<keyword evidence="6 15" id="KW-0808">Transferase</keyword>
<dbReference type="InterPro" id="IPR015864">
    <property type="entry name" value="FAD_synthase"/>
</dbReference>
<evidence type="ECO:0000256" key="1">
    <source>
        <dbReference type="ARBA" id="ARBA00002121"/>
    </source>
</evidence>
<gene>
    <name evidence="17" type="primary">ribF</name>
    <name evidence="17" type="ORF">JDO7802_00642</name>
</gene>
<proteinExistence type="inferred from homology"/>
<dbReference type="SMART" id="SM00904">
    <property type="entry name" value="Flavokinase"/>
    <property type="match status" value="1"/>
</dbReference>
<dbReference type="CDD" id="cd02064">
    <property type="entry name" value="FAD_synthetase_N"/>
    <property type="match status" value="1"/>
</dbReference>
<dbReference type="NCBIfam" id="TIGR00083">
    <property type="entry name" value="ribF"/>
    <property type="match status" value="1"/>
</dbReference>
<dbReference type="UniPathway" id="UPA00276">
    <property type="reaction ID" value="UER00406"/>
</dbReference>
<evidence type="ECO:0000256" key="7">
    <source>
        <dbReference type="ARBA" id="ARBA00022695"/>
    </source>
</evidence>
<evidence type="ECO:0000256" key="13">
    <source>
        <dbReference type="ARBA" id="ARBA00047880"/>
    </source>
</evidence>
<accession>A0A0M6YE87</accession>
<evidence type="ECO:0000256" key="3">
    <source>
        <dbReference type="ARBA" id="ARBA00005201"/>
    </source>
</evidence>
<evidence type="ECO:0000256" key="9">
    <source>
        <dbReference type="ARBA" id="ARBA00022777"/>
    </source>
</evidence>
<keyword evidence="10 15" id="KW-0274">FAD</keyword>
<dbReference type="Gene3D" id="3.40.50.620">
    <property type="entry name" value="HUPs"/>
    <property type="match status" value="1"/>
</dbReference>
<evidence type="ECO:0000256" key="12">
    <source>
        <dbReference type="ARBA" id="ARBA00023268"/>
    </source>
</evidence>
<evidence type="ECO:0000256" key="15">
    <source>
        <dbReference type="PIRNR" id="PIRNR004491"/>
    </source>
</evidence>
<protein>
    <recommendedName>
        <fullName evidence="15">Riboflavin biosynthesis protein</fullName>
    </recommendedName>
    <domain>
        <recommendedName>
            <fullName evidence="15">Riboflavin kinase</fullName>
            <ecNumber evidence="15">2.7.1.26</ecNumber>
        </recommendedName>
        <alternativeName>
            <fullName evidence="15">Flavokinase</fullName>
        </alternativeName>
    </domain>
    <domain>
        <recommendedName>
            <fullName evidence="15">FMN adenylyltransferase</fullName>
            <ecNumber evidence="15">2.7.7.2</ecNumber>
        </recommendedName>
        <alternativeName>
            <fullName evidence="15">FAD pyrophosphorylase</fullName>
        </alternativeName>
        <alternativeName>
            <fullName evidence="15">FAD synthase</fullName>
        </alternativeName>
    </domain>
</protein>
<evidence type="ECO:0000256" key="6">
    <source>
        <dbReference type="ARBA" id="ARBA00022679"/>
    </source>
</evidence>
<name>A0A0M6YE87_9RHOB</name>
<evidence type="ECO:0000256" key="2">
    <source>
        <dbReference type="ARBA" id="ARBA00004726"/>
    </source>
</evidence>
<dbReference type="EC" id="2.7.1.26" evidence="15"/>
<keyword evidence="5 15" id="KW-0288">FMN</keyword>
<dbReference type="SUPFAM" id="SSF82114">
    <property type="entry name" value="Riboflavin kinase-like"/>
    <property type="match status" value="1"/>
</dbReference>
<dbReference type="Pfam" id="PF06574">
    <property type="entry name" value="FAD_syn"/>
    <property type="match status" value="1"/>
</dbReference>
<dbReference type="InterPro" id="IPR023468">
    <property type="entry name" value="Riboflavin_kinase"/>
</dbReference>
<comment type="pathway">
    <text evidence="3 15">Cofactor biosynthesis; FMN biosynthesis; FMN from riboflavin (ATP route): step 1/1.</text>
</comment>
<dbReference type="GO" id="GO:0008531">
    <property type="term" value="F:riboflavin kinase activity"/>
    <property type="evidence" value="ECO:0007669"/>
    <property type="project" value="UniProtKB-UniRule"/>
</dbReference>
<dbReference type="OrthoDB" id="9803667at2"/>
<evidence type="ECO:0000256" key="10">
    <source>
        <dbReference type="ARBA" id="ARBA00022827"/>
    </source>
</evidence>
<organism evidence="17 18">
    <name type="scientific">Jannaschia donghaensis</name>
    <dbReference type="NCBI Taxonomy" id="420998"/>
    <lineage>
        <taxon>Bacteria</taxon>
        <taxon>Pseudomonadati</taxon>
        <taxon>Pseudomonadota</taxon>
        <taxon>Alphaproteobacteria</taxon>
        <taxon>Rhodobacterales</taxon>
        <taxon>Roseobacteraceae</taxon>
        <taxon>Jannaschia</taxon>
    </lineage>
</organism>
<keyword evidence="11 15" id="KW-0067">ATP-binding</keyword>
<keyword evidence="7 15" id="KW-0548">Nucleotidyltransferase</keyword>
<keyword evidence="8 15" id="KW-0547">Nucleotide-binding</keyword>
<feature type="domain" description="Riboflavin kinase" evidence="16">
    <location>
        <begin position="177"/>
        <end position="304"/>
    </location>
</feature>
<dbReference type="GO" id="GO:0009231">
    <property type="term" value="P:riboflavin biosynthetic process"/>
    <property type="evidence" value="ECO:0007669"/>
    <property type="project" value="InterPro"/>
</dbReference>
<dbReference type="PANTHER" id="PTHR22749">
    <property type="entry name" value="RIBOFLAVIN KINASE/FMN ADENYLYLTRANSFERASE"/>
    <property type="match status" value="1"/>
</dbReference>
<comment type="function">
    <text evidence="1">Catalyzes the phosphorylation of riboflavin to FMN followed by the adenylation of FMN to FAD.</text>
</comment>
<dbReference type="Proteomes" id="UP000049222">
    <property type="component" value="Unassembled WGS sequence"/>
</dbReference>
<dbReference type="InterPro" id="IPR014729">
    <property type="entry name" value="Rossmann-like_a/b/a_fold"/>
</dbReference>
<comment type="catalytic activity">
    <reaction evidence="14 15">
        <text>FMN + ATP + H(+) = FAD + diphosphate</text>
        <dbReference type="Rhea" id="RHEA:17237"/>
        <dbReference type="ChEBI" id="CHEBI:15378"/>
        <dbReference type="ChEBI" id="CHEBI:30616"/>
        <dbReference type="ChEBI" id="CHEBI:33019"/>
        <dbReference type="ChEBI" id="CHEBI:57692"/>
        <dbReference type="ChEBI" id="CHEBI:58210"/>
        <dbReference type="EC" id="2.7.7.2"/>
    </reaction>
</comment>
<dbReference type="UniPathway" id="UPA00277">
    <property type="reaction ID" value="UER00407"/>
</dbReference>
<dbReference type="Pfam" id="PF01687">
    <property type="entry name" value="Flavokinase"/>
    <property type="match status" value="1"/>
</dbReference>
<comment type="pathway">
    <text evidence="2 15">Cofactor biosynthesis; FAD biosynthesis; FAD from FMN: step 1/1.</text>
</comment>
<dbReference type="PIRSF" id="PIRSF004491">
    <property type="entry name" value="FAD_Synth"/>
    <property type="match status" value="1"/>
</dbReference>
<dbReference type="AlphaFoldDB" id="A0A0M6YE87"/>
<evidence type="ECO:0000313" key="17">
    <source>
        <dbReference type="EMBL" id="CTQ48638.1"/>
    </source>
</evidence>